<dbReference type="CDD" id="cd05826">
    <property type="entry name" value="Sortase_B"/>
    <property type="match status" value="1"/>
</dbReference>
<reference evidence="4" key="1">
    <citation type="submission" date="2015-01" db="EMBL/GenBank/DDBJ databases">
        <authorList>
            <person name="Aslett A.Martin."/>
            <person name="De Silva Nishadi"/>
        </authorList>
    </citation>
    <scope>NUCLEOTIDE SEQUENCE [LARGE SCALE GENOMIC DNA]</scope>
    <source>
        <strain evidence="4">UMC4404</strain>
    </source>
</reference>
<dbReference type="InterPro" id="IPR009835">
    <property type="entry name" value="SrtB"/>
</dbReference>
<evidence type="ECO:0000313" key="3">
    <source>
        <dbReference type="EMBL" id="CEO33953.1"/>
    </source>
</evidence>
<proteinExistence type="predicted"/>
<feature type="active site" description="Acyl-thioester intermediate" evidence="2">
    <location>
        <position position="208"/>
    </location>
</feature>
<feature type="active site" description="Proton donor/acceptor" evidence="2">
    <location>
        <position position="115"/>
    </location>
</feature>
<dbReference type="Proteomes" id="UP000049685">
    <property type="component" value="Unassembled WGS sequence"/>
</dbReference>
<dbReference type="InterPro" id="IPR023365">
    <property type="entry name" value="Sortase_dom-sf"/>
</dbReference>
<gene>
    <name evidence="3" type="ORF">UMC4404_18571</name>
</gene>
<dbReference type="InterPro" id="IPR005754">
    <property type="entry name" value="Sortase"/>
</dbReference>
<evidence type="ECO:0000256" key="2">
    <source>
        <dbReference type="PIRSR" id="PIRSR605754-1"/>
    </source>
</evidence>
<evidence type="ECO:0000313" key="4">
    <source>
        <dbReference type="Proteomes" id="UP000049685"/>
    </source>
</evidence>
<dbReference type="Pfam" id="PF04203">
    <property type="entry name" value="Sortase"/>
    <property type="match status" value="1"/>
</dbReference>
<evidence type="ECO:0000256" key="1">
    <source>
        <dbReference type="ARBA" id="ARBA00022801"/>
    </source>
</evidence>
<dbReference type="NCBIfam" id="TIGR03064">
    <property type="entry name" value="sortase_srtB"/>
    <property type="match status" value="1"/>
</dbReference>
<name>A0A9P1L3M8_PARSO</name>
<dbReference type="RefSeq" id="WP_057558982.1">
    <property type="nucleotide sequence ID" value="NZ_CDNY01000014.1"/>
</dbReference>
<accession>A0A9P1L3M8</accession>
<dbReference type="EMBL" id="CDNY01000014">
    <property type="protein sequence ID" value="CEO33953.1"/>
    <property type="molecule type" value="Genomic_DNA"/>
</dbReference>
<dbReference type="GO" id="GO:0016787">
    <property type="term" value="F:hydrolase activity"/>
    <property type="evidence" value="ECO:0007669"/>
    <property type="project" value="UniProtKB-KW"/>
</dbReference>
<organism evidence="3 4">
    <name type="scientific">Paraclostridium sordellii</name>
    <name type="common">Clostridium sordellii</name>
    <dbReference type="NCBI Taxonomy" id="1505"/>
    <lineage>
        <taxon>Bacteria</taxon>
        <taxon>Bacillati</taxon>
        <taxon>Bacillota</taxon>
        <taxon>Clostridia</taxon>
        <taxon>Peptostreptococcales</taxon>
        <taxon>Peptostreptococcaceae</taxon>
        <taxon>Paraclostridium</taxon>
    </lineage>
</organism>
<dbReference type="SUPFAM" id="SSF63817">
    <property type="entry name" value="Sortase"/>
    <property type="match status" value="1"/>
</dbReference>
<keyword evidence="1" id="KW-0378">Hydrolase</keyword>
<sequence length="228" mass="27249">MKNIFKNFISLILILILVYSGFNIYKKISDYKNATLTYKELRSKYSESKNLITINPNYKFWLKLDNTNIDYPVVQTDNNDYYLNYDFYNKLSSSGSIFMDYRDNVKSKNIILYGHNMRNKTMFNNLLKFKAKDFFDKNNKIRVFKDNKEYIYEVFSVYTTDSKYDYLITNFNNPNEFKNYINNINNKSLFKSDIKVNSNDKIITLSTCSYEFDDARTVVHAKLLNNKK</sequence>
<dbReference type="Gene3D" id="2.40.260.10">
    <property type="entry name" value="Sortase"/>
    <property type="match status" value="1"/>
</dbReference>
<dbReference type="AlphaFoldDB" id="A0A9P1L3M8"/>
<protein>
    <submittedName>
        <fullName evidence="3">Peptidase C60B</fullName>
    </submittedName>
</protein>
<comment type="caution">
    <text evidence="3">The sequence shown here is derived from an EMBL/GenBank/DDBJ whole genome shotgun (WGS) entry which is preliminary data.</text>
</comment>